<reference evidence="11" key="1">
    <citation type="submission" date="2010-02" db="EMBL/GenBank/DDBJ databases">
        <title>Complete sequence of Ferroglobus placidus DSM 10642.</title>
        <authorList>
            <consortium name="US DOE Joint Genome Institute"/>
            <person name="Lucas S."/>
            <person name="Copeland A."/>
            <person name="Lapidus A."/>
            <person name="Cheng J.-F."/>
            <person name="Bruce D."/>
            <person name="Goodwin L."/>
            <person name="Pitluck S."/>
            <person name="Saunders E."/>
            <person name="Brettin T."/>
            <person name="Detter J.C."/>
            <person name="Han C."/>
            <person name="Tapia R."/>
            <person name="Larimer F."/>
            <person name="Land M."/>
            <person name="Hauser L."/>
            <person name="Kyrpides N."/>
            <person name="Ivanova N."/>
            <person name="Holmes D."/>
            <person name="Lovley D."/>
            <person name="Kyrpides N."/>
            <person name="Anderson I.J."/>
            <person name="Woyke T."/>
        </authorList>
    </citation>
    <scope>NUCLEOTIDE SEQUENCE [LARGE SCALE GENOMIC DNA]</scope>
    <source>
        <strain evidence="11">DSM 10642 / AEDII12DO</strain>
    </source>
</reference>
<dbReference type="NCBIfam" id="TIGR02188">
    <property type="entry name" value="Ac_CoA_lig_AcsA"/>
    <property type="match status" value="1"/>
</dbReference>
<evidence type="ECO:0000256" key="2">
    <source>
        <dbReference type="ARBA" id="ARBA00013275"/>
    </source>
</evidence>
<feature type="domain" description="AMP-dependent synthetase/ligase" evidence="7">
    <location>
        <begin position="74"/>
        <end position="454"/>
    </location>
</feature>
<dbReference type="InterPro" id="IPR042099">
    <property type="entry name" value="ANL_N_sf"/>
</dbReference>
<dbReference type="InterPro" id="IPR000873">
    <property type="entry name" value="AMP-dep_synth/lig_dom"/>
</dbReference>
<keyword evidence="4" id="KW-0547">Nucleotide-binding</keyword>
<sequence length="634" mass="71039">MKSIYPPEDFVEKANVKDPAIYSKAKENWIDYWESFAKELHWFEPWEKFFDDSKAPYYRFFVNGKINASYNCVDRHLKEKRNKAAIIWEGEKGENRVLTYFDLYREVGKLSNALRNLGVKKGDKVGIYMPNLPEAVISMLAAARIGATHVFIFAGFSPKSAAFRMKDSGVKLLITADGYYRRGNLINLKEKADEALEEYKGVENVVVVRRAGNEIDMKEGRDHDYAELVRKEKAKSECEITDANDPLFIIYTSGSVAEPKGIIHSTGGYLVHVYATSKIVLDLKDEDVLFCTADLGWITGHSYSVYGPLSLGATVLLYEGAPDYPDICRTFELIEKYGVTVFYTVPTLVRMLQGCGNIDSFDLSTLRLIGSVGEPLEAENWLWLYEEVGKKKCPVVDTWWQTETGGIVIAPIPALTPMKPGSVSKPLPGIEVDIYDSGGKKAKPYQLGHLVIKKMFPGFMLGIHGDPKAYVQLYWSKFGKRVYLTGDYAYYDEDGYIWISGRADDVINISGHRVSLVEIEKVVKELREVADCAAIGVPDRIKGTAIALFVVAEKSDDLAEKIKKKIEEDIGRIALPRLIVFVKELPKTAGKVFKRAIADAVIKKEISGIASNVEVVKKIAEKIDKNASGVFFID</sequence>
<dbReference type="InterPro" id="IPR011904">
    <property type="entry name" value="Ac_CoA_lig"/>
</dbReference>
<evidence type="ECO:0000256" key="4">
    <source>
        <dbReference type="ARBA" id="ARBA00022741"/>
    </source>
</evidence>
<dbReference type="HOGENOM" id="CLU_000022_3_6_2"/>
<dbReference type="EC" id="6.2.1.1" evidence="2 6"/>
<feature type="domain" description="AMP-binding enzyme C-terminal" evidence="8">
    <location>
        <begin position="518"/>
        <end position="589"/>
    </location>
</feature>
<dbReference type="KEGG" id="fpl:Ferp_0788"/>
<dbReference type="FunFam" id="3.40.50.12780:FF:000001">
    <property type="entry name" value="Acetyl-coenzyme A synthetase"/>
    <property type="match status" value="1"/>
</dbReference>
<dbReference type="Proteomes" id="UP000002613">
    <property type="component" value="Chromosome"/>
</dbReference>
<gene>
    <name evidence="10" type="ordered locus">Ferp_0788</name>
</gene>
<evidence type="ECO:0000256" key="3">
    <source>
        <dbReference type="ARBA" id="ARBA00022598"/>
    </source>
</evidence>
<dbReference type="InterPro" id="IPR032387">
    <property type="entry name" value="ACAS_N"/>
</dbReference>
<dbReference type="GO" id="GO:0019427">
    <property type="term" value="P:acetyl-CoA biosynthetic process from acetate"/>
    <property type="evidence" value="ECO:0007669"/>
    <property type="project" value="UniProtKB-UniRule"/>
</dbReference>
<dbReference type="AlphaFoldDB" id="D3RWU4"/>
<evidence type="ECO:0000256" key="5">
    <source>
        <dbReference type="ARBA" id="ARBA00022840"/>
    </source>
</evidence>
<dbReference type="STRING" id="589924.Ferp_0788"/>
<dbReference type="PANTHER" id="PTHR24095:SF14">
    <property type="entry name" value="ACETYL-COENZYME A SYNTHETASE 1"/>
    <property type="match status" value="1"/>
</dbReference>
<dbReference type="PANTHER" id="PTHR24095">
    <property type="entry name" value="ACETYL-COENZYME A SYNTHETASE"/>
    <property type="match status" value="1"/>
</dbReference>
<dbReference type="Pfam" id="PF13193">
    <property type="entry name" value="AMP-binding_C"/>
    <property type="match status" value="1"/>
</dbReference>
<feature type="domain" description="Acetyl-coenzyme A synthetase N-terminal" evidence="9">
    <location>
        <begin position="20"/>
        <end position="72"/>
    </location>
</feature>
<dbReference type="InterPro" id="IPR045851">
    <property type="entry name" value="AMP-bd_C_sf"/>
</dbReference>
<evidence type="ECO:0000259" key="7">
    <source>
        <dbReference type="Pfam" id="PF00501"/>
    </source>
</evidence>
<dbReference type="RefSeq" id="WP_012965300.1">
    <property type="nucleotide sequence ID" value="NC_013849.1"/>
</dbReference>
<dbReference type="Pfam" id="PF00501">
    <property type="entry name" value="AMP-binding"/>
    <property type="match status" value="1"/>
</dbReference>
<name>D3RWU4_FERPA</name>
<dbReference type="GO" id="GO:0016208">
    <property type="term" value="F:AMP binding"/>
    <property type="evidence" value="ECO:0007669"/>
    <property type="project" value="InterPro"/>
</dbReference>
<keyword evidence="11" id="KW-1185">Reference proteome</keyword>
<dbReference type="InterPro" id="IPR025110">
    <property type="entry name" value="AMP-bd_C"/>
</dbReference>
<dbReference type="OrthoDB" id="371752at2157"/>
<dbReference type="PaxDb" id="589924-Ferp_0788"/>
<evidence type="ECO:0000313" key="10">
    <source>
        <dbReference type="EMBL" id="ADC64957.1"/>
    </source>
</evidence>
<organism evidence="10 11">
    <name type="scientific">Ferroglobus placidus (strain DSM 10642 / AEDII12DO)</name>
    <dbReference type="NCBI Taxonomy" id="589924"/>
    <lineage>
        <taxon>Archaea</taxon>
        <taxon>Methanobacteriati</taxon>
        <taxon>Methanobacteriota</taxon>
        <taxon>Archaeoglobi</taxon>
        <taxon>Archaeoglobales</taxon>
        <taxon>Archaeoglobaceae</taxon>
        <taxon>Ferroglobus</taxon>
    </lineage>
</organism>
<dbReference type="GO" id="GO:0003987">
    <property type="term" value="F:acetate-CoA ligase activity"/>
    <property type="evidence" value="ECO:0007669"/>
    <property type="project" value="UniProtKB-UniRule"/>
</dbReference>
<dbReference type="EMBL" id="CP001899">
    <property type="protein sequence ID" value="ADC64957.1"/>
    <property type="molecule type" value="Genomic_DNA"/>
</dbReference>
<evidence type="ECO:0000256" key="1">
    <source>
        <dbReference type="ARBA" id="ARBA00006432"/>
    </source>
</evidence>
<dbReference type="GO" id="GO:0043955">
    <property type="term" value="F:3-hydroxypropionyl-CoA synthetase activity"/>
    <property type="evidence" value="ECO:0007669"/>
    <property type="project" value="UniProtKB-ARBA"/>
</dbReference>
<evidence type="ECO:0000259" key="8">
    <source>
        <dbReference type="Pfam" id="PF13193"/>
    </source>
</evidence>
<dbReference type="Gene3D" id="3.30.300.30">
    <property type="match status" value="1"/>
</dbReference>
<dbReference type="GO" id="GO:0005524">
    <property type="term" value="F:ATP binding"/>
    <property type="evidence" value="ECO:0007669"/>
    <property type="project" value="UniProtKB-KW"/>
</dbReference>
<evidence type="ECO:0000313" key="11">
    <source>
        <dbReference type="Proteomes" id="UP000002613"/>
    </source>
</evidence>
<dbReference type="NCBIfam" id="NF001208">
    <property type="entry name" value="PRK00174.1"/>
    <property type="match status" value="1"/>
</dbReference>
<dbReference type="eggNOG" id="arCOG01529">
    <property type="taxonomic scope" value="Archaea"/>
</dbReference>
<accession>D3RWU4</accession>
<dbReference type="Pfam" id="PF16177">
    <property type="entry name" value="ACAS_N"/>
    <property type="match status" value="1"/>
</dbReference>
<dbReference type="GeneID" id="8778294"/>
<reference evidence="10 11" key="2">
    <citation type="journal article" date="2011" name="Stand. Genomic Sci.">
        <title>Complete genome sequence of Ferroglobus placidus AEDII12DO.</title>
        <authorList>
            <person name="Anderson I."/>
            <person name="Risso C."/>
            <person name="Holmes D."/>
            <person name="Lucas S."/>
            <person name="Copeland A."/>
            <person name="Lapidus A."/>
            <person name="Cheng J.F."/>
            <person name="Bruce D."/>
            <person name="Goodwin L."/>
            <person name="Pitluck S."/>
            <person name="Saunders E."/>
            <person name="Brettin T."/>
            <person name="Detter J.C."/>
            <person name="Han C."/>
            <person name="Tapia R."/>
            <person name="Larimer F."/>
            <person name="Land M."/>
            <person name="Hauser L."/>
            <person name="Woyke T."/>
            <person name="Lovley D."/>
            <person name="Kyrpides N."/>
            <person name="Ivanova N."/>
        </authorList>
    </citation>
    <scope>NUCLEOTIDE SEQUENCE [LARGE SCALE GENOMIC DNA]</scope>
    <source>
        <strain evidence="11">DSM 10642 / AEDII12DO</strain>
    </source>
</reference>
<proteinExistence type="inferred from homology"/>
<evidence type="ECO:0000256" key="6">
    <source>
        <dbReference type="NCBIfam" id="TIGR02188"/>
    </source>
</evidence>
<dbReference type="SUPFAM" id="SSF56801">
    <property type="entry name" value="Acetyl-CoA synthetase-like"/>
    <property type="match status" value="1"/>
</dbReference>
<evidence type="ECO:0000259" key="9">
    <source>
        <dbReference type="Pfam" id="PF16177"/>
    </source>
</evidence>
<dbReference type="GO" id="GO:0043427">
    <property type="term" value="P:carbon fixation by 3-hydroxypropionate cycle"/>
    <property type="evidence" value="ECO:0007669"/>
    <property type="project" value="UniProtKB-ARBA"/>
</dbReference>
<protein>
    <recommendedName>
        <fullName evidence="2 6">Acetate--CoA ligase</fullName>
        <ecNumber evidence="2 6">6.2.1.1</ecNumber>
    </recommendedName>
</protein>
<keyword evidence="5" id="KW-0067">ATP-binding</keyword>
<keyword evidence="3 10" id="KW-0436">Ligase</keyword>
<comment type="similarity">
    <text evidence="1">Belongs to the ATP-dependent AMP-binding enzyme family.</text>
</comment>
<dbReference type="Gene3D" id="3.40.50.12780">
    <property type="entry name" value="N-terminal domain of ligase-like"/>
    <property type="match status" value="1"/>
</dbReference>